<evidence type="ECO:0000313" key="4">
    <source>
        <dbReference type="EnsemblMetazoa" id="ASIC021045-PA"/>
    </source>
</evidence>
<accession>A0A084WRB1</accession>
<keyword evidence="2" id="KW-1133">Transmembrane helix</keyword>
<dbReference type="Proteomes" id="UP000030765">
    <property type="component" value="Unassembled WGS sequence"/>
</dbReference>
<dbReference type="AlphaFoldDB" id="A0A084WRB1"/>
<proteinExistence type="predicted"/>
<feature type="region of interest" description="Disordered" evidence="1">
    <location>
        <begin position="1"/>
        <end position="37"/>
    </location>
</feature>
<feature type="transmembrane region" description="Helical" evidence="2">
    <location>
        <begin position="73"/>
        <end position="94"/>
    </location>
</feature>
<gene>
    <name evidence="3" type="ORF">ZHAS_00021045</name>
</gene>
<reference evidence="4" key="2">
    <citation type="submission" date="2020-05" db="UniProtKB">
        <authorList>
            <consortium name="EnsemblMetazoa"/>
        </authorList>
    </citation>
    <scope>IDENTIFICATION</scope>
</reference>
<organism evidence="3">
    <name type="scientific">Anopheles sinensis</name>
    <name type="common">Mosquito</name>
    <dbReference type="NCBI Taxonomy" id="74873"/>
    <lineage>
        <taxon>Eukaryota</taxon>
        <taxon>Metazoa</taxon>
        <taxon>Ecdysozoa</taxon>
        <taxon>Arthropoda</taxon>
        <taxon>Hexapoda</taxon>
        <taxon>Insecta</taxon>
        <taxon>Pterygota</taxon>
        <taxon>Neoptera</taxon>
        <taxon>Endopterygota</taxon>
        <taxon>Diptera</taxon>
        <taxon>Nematocera</taxon>
        <taxon>Culicoidea</taxon>
        <taxon>Culicidae</taxon>
        <taxon>Anophelinae</taxon>
        <taxon>Anopheles</taxon>
    </lineage>
</organism>
<evidence type="ECO:0000313" key="5">
    <source>
        <dbReference type="Proteomes" id="UP000030765"/>
    </source>
</evidence>
<name>A0A084WRB1_ANOSI</name>
<keyword evidence="2" id="KW-0472">Membrane</keyword>
<protein>
    <submittedName>
        <fullName evidence="3 4">Uncharacterized protein</fullName>
    </submittedName>
</protein>
<dbReference type="VEuPathDB" id="VectorBase:ASIC021045"/>
<evidence type="ECO:0000256" key="2">
    <source>
        <dbReference type="SAM" id="Phobius"/>
    </source>
</evidence>
<feature type="compositionally biased region" description="Polar residues" evidence="1">
    <location>
        <begin position="1"/>
        <end position="19"/>
    </location>
</feature>
<reference evidence="3 5" key="1">
    <citation type="journal article" date="2014" name="BMC Genomics">
        <title>Genome sequence of Anopheles sinensis provides insight into genetics basis of mosquito competence for malaria parasites.</title>
        <authorList>
            <person name="Zhou D."/>
            <person name="Zhang D."/>
            <person name="Ding G."/>
            <person name="Shi L."/>
            <person name="Hou Q."/>
            <person name="Ye Y."/>
            <person name="Xu Y."/>
            <person name="Zhou H."/>
            <person name="Xiong C."/>
            <person name="Li S."/>
            <person name="Yu J."/>
            <person name="Hong S."/>
            <person name="Yu X."/>
            <person name="Zou P."/>
            <person name="Chen C."/>
            <person name="Chang X."/>
            <person name="Wang W."/>
            <person name="Lv Y."/>
            <person name="Sun Y."/>
            <person name="Ma L."/>
            <person name="Shen B."/>
            <person name="Zhu C."/>
        </authorList>
    </citation>
    <scope>NUCLEOTIDE SEQUENCE [LARGE SCALE GENOMIC DNA]</scope>
</reference>
<keyword evidence="2" id="KW-0812">Transmembrane</keyword>
<keyword evidence="5" id="KW-1185">Reference proteome</keyword>
<dbReference type="EMBL" id="ATLV01026009">
    <property type="status" value="NOT_ANNOTATED_CDS"/>
    <property type="molecule type" value="Genomic_DNA"/>
</dbReference>
<feature type="compositionally biased region" description="Low complexity" evidence="1">
    <location>
        <begin position="130"/>
        <end position="141"/>
    </location>
</feature>
<dbReference type="EnsemblMetazoa" id="ASIC021045-RA">
    <property type="protein sequence ID" value="ASIC021045-PA"/>
    <property type="gene ID" value="ASIC021045"/>
</dbReference>
<sequence length="189" mass="21345">MVSVHSIAQHSTSHQQTAERATGAHTKRTYGRTATRSMADTERAFQPHTLPLSVPSRFDSFPFPPASVHTASLLLPVLRSIAGFGLMLFYRWLLPMLPSTRRRRRRRRWLFSCRMLSPDAVAPRPSIICSNERSNRSNSNSKFPTEGAHHAGRNRRRAVDGGDEIERRKRNATAAHGLIHRRMEAVADA</sequence>
<dbReference type="EMBL" id="KE525405">
    <property type="protein sequence ID" value="KFB52755.1"/>
    <property type="molecule type" value="Genomic_DNA"/>
</dbReference>
<evidence type="ECO:0000313" key="3">
    <source>
        <dbReference type="EMBL" id="KFB52755.1"/>
    </source>
</evidence>
<evidence type="ECO:0000256" key="1">
    <source>
        <dbReference type="SAM" id="MobiDB-lite"/>
    </source>
</evidence>
<feature type="compositionally biased region" description="Basic and acidic residues" evidence="1">
    <location>
        <begin position="157"/>
        <end position="167"/>
    </location>
</feature>
<feature type="region of interest" description="Disordered" evidence="1">
    <location>
        <begin position="129"/>
        <end position="178"/>
    </location>
</feature>